<dbReference type="InterPro" id="IPR005706">
    <property type="entry name" value="Ribosomal_uS2_bac/mit/plastid"/>
</dbReference>
<feature type="compositionally biased region" description="Basic and acidic residues" evidence="4">
    <location>
        <begin position="360"/>
        <end position="383"/>
    </location>
</feature>
<dbReference type="InterPro" id="IPR023591">
    <property type="entry name" value="Ribosomal_uS2_flav_dom_sf"/>
</dbReference>
<evidence type="ECO:0008006" key="7">
    <source>
        <dbReference type="Google" id="ProtNLM"/>
    </source>
</evidence>
<organism evidence="5 6">
    <name type="scientific">Hortaea werneckii</name>
    <name type="common">Black yeast</name>
    <name type="synonym">Cladosporium werneckii</name>
    <dbReference type="NCBI Taxonomy" id="91943"/>
    <lineage>
        <taxon>Eukaryota</taxon>
        <taxon>Fungi</taxon>
        <taxon>Dikarya</taxon>
        <taxon>Ascomycota</taxon>
        <taxon>Pezizomycotina</taxon>
        <taxon>Dothideomycetes</taxon>
        <taxon>Dothideomycetidae</taxon>
        <taxon>Mycosphaerellales</taxon>
        <taxon>Teratosphaeriaceae</taxon>
        <taxon>Hortaea</taxon>
    </lineage>
</organism>
<dbReference type="Pfam" id="PF00318">
    <property type="entry name" value="Ribosomal_S2"/>
    <property type="match status" value="1"/>
</dbReference>
<keyword evidence="3" id="KW-0687">Ribonucleoprotein</keyword>
<evidence type="ECO:0000256" key="3">
    <source>
        <dbReference type="ARBA" id="ARBA00023274"/>
    </source>
</evidence>
<dbReference type="Proteomes" id="UP000281468">
    <property type="component" value="Unassembled WGS sequence"/>
</dbReference>
<evidence type="ECO:0000256" key="4">
    <source>
        <dbReference type="SAM" id="MobiDB-lite"/>
    </source>
</evidence>
<reference evidence="5 6" key="1">
    <citation type="journal article" date="2018" name="BMC Genomics">
        <title>Genomic evidence for intraspecific hybridization in a clonal and extremely halotolerant yeast.</title>
        <authorList>
            <person name="Gostincar C."/>
            <person name="Stajich J.E."/>
            <person name="Zupancic J."/>
            <person name="Zalar P."/>
            <person name="Gunde-Cimerman N."/>
        </authorList>
    </citation>
    <scope>NUCLEOTIDE SEQUENCE [LARGE SCALE GENOMIC DNA]</scope>
    <source>
        <strain evidence="5 6">EXF-171</strain>
    </source>
</reference>
<dbReference type="InterPro" id="IPR018130">
    <property type="entry name" value="Ribosomal_uS2_CS"/>
</dbReference>
<dbReference type="AlphaFoldDB" id="A0A3M7GST7"/>
<comment type="caution">
    <text evidence="5">The sequence shown here is derived from an EMBL/GenBank/DDBJ whole genome shotgun (WGS) entry which is preliminary data.</text>
</comment>
<protein>
    <recommendedName>
        <fullName evidence="7">Ribosomal protein S2</fullName>
    </recommendedName>
</protein>
<dbReference type="GO" id="GO:0003735">
    <property type="term" value="F:structural constituent of ribosome"/>
    <property type="evidence" value="ECO:0007669"/>
    <property type="project" value="InterPro"/>
</dbReference>
<dbReference type="InterPro" id="IPR001865">
    <property type="entry name" value="Ribosomal_uS2"/>
</dbReference>
<evidence type="ECO:0000256" key="2">
    <source>
        <dbReference type="ARBA" id="ARBA00022980"/>
    </source>
</evidence>
<dbReference type="EMBL" id="QWIQ01000143">
    <property type="protein sequence ID" value="RMZ04059.1"/>
    <property type="molecule type" value="Genomic_DNA"/>
</dbReference>
<sequence length="480" mass="52376">MHIITTAAWYTITPHVNHHPAPTLTPLPGRLALPRAPSPSHLRSWRRTLTTASEVESSYTNPQSAQNYIAGGLGSATKGQAVQNLTSSSQPPTIALEDEQVVRDWEFFHHQKQRTQHLGSALEPYYRPHELVANPPSPKDITLELLLASQTHIGHATSLWHPANAKYIFGVRGEQDPIHIISLDVTAAHLRRASKVVRGVTERGGLVLFVGSRAGQSRSVVRAAELSGGCHLFSKWIPGSITNGQQILGKCRKKVVDQFDTEQTGFEEQLHSKAALKPDLVVCLNPLENYVLLHECGLNNIPTIGIIDTDANPTWVTYPIPANDDSLRSVQMIAGVLGRAGQEGQQIRRDSAAEGVVNYRQDHGLEPPSRESDEMKQRREKEQSLLAGADAFDVSEAALEMEDESAGVEKTGVTAETVANTERLMEVADVDLDAGAVRGVEKGDVPYEVDAPVQQQGEEGGQARQGSPFAGRGKEEEEKR</sequence>
<accession>A0A3M7GST7</accession>
<evidence type="ECO:0000313" key="5">
    <source>
        <dbReference type="EMBL" id="RMZ04059.1"/>
    </source>
</evidence>
<dbReference type="GO" id="GO:0006412">
    <property type="term" value="P:translation"/>
    <property type="evidence" value="ECO:0007669"/>
    <property type="project" value="InterPro"/>
</dbReference>
<dbReference type="PROSITE" id="PS00962">
    <property type="entry name" value="RIBOSOMAL_S2_1"/>
    <property type="match status" value="1"/>
</dbReference>
<gene>
    <name evidence="5" type="ORF">D0862_05425</name>
</gene>
<dbReference type="Gene3D" id="3.40.50.10490">
    <property type="entry name" value="Glucose-6-phosphate isomerase like protein, domain 1"/>
    <property type="match status" value="1"/>
</dbReference>
<feature type="region of interest" description="Disordered" evidence="4">
    <location>
        <begin position="359"/>
        <end position="384"/>
    </location>
</feature>
<dbReference type="GO" id="GO:0005763">
    <property type="term" value="C:mitochondrial small ribosomal subunit"/>
    <property type="evidence" value="ECO:0007669"/>
    <property type="project" value="TreeGrafter"/>
</dbReference>
<evidence type="ECO:0000256" key="1">
    <source>
        <dbReference type="ARBA" id="ARBA00006242"/>
    </source>
</evidence>
<comment type="similarity">
    <text evidence="1">Belongs to the universal ribosomal protein uS2 family.</text>
</comment>
<keyword evidence="2" id="KW-0689">Ribosomal protein</keyword>
<dbReference type="VEuPathDB" id="FungiDB:BTJ68_00233"/>
<feature type="compositionally biased region" description="Low complexity" evidence="4">
    <location>
        <begin position="454"/>
        <end position="466"/>
    </location>
</feature>
<evidence type="ECO:0000313" key="6">
    <source>
        <dbReference type="Proteomes" id="UP000281468"/>
    </source>
</evidence>
<dbReference type="PRINTS" id="PR00395">
    <property type="entry name" value="RIBOSOMALS2"/>
</dbReference>
<dbReference type="CDD" id="cd01425">
    <property type="entry name" value="RPS2"/>
    <property type="match status" value="1"/>
</dbReference>
<dbReference type="PANTHER" id="PTHR12534">
    <property type="entry name" value="30S RIBOSOMAL PROTEIN S2 PROKARYOTIC AND ORGANELLAR"/>
    <property type="match status" value="1"/>
</dbReference>
<dbReference type="PANTHER" id="PTHR12534:SF0">
    <property type="entry name" value="SMALL RIBOSOMAL SUBUNIT PROTEIN US2M"/>
    <property type="match status" value="1"/>
</dbReference>
<dbReference type="SUPFAM" id="SSF52313">
    <property type="entry name" value="Ribosomal protein S2"/>
    <property type="match status" value="1"/>
</dbReference>
<dbReference type="HAMAP" id="MF_00291_B">
    <property type="entry name" value="Ribosomal_uS2_B"/>
    <property type="match status" value="1"/>
</dbReference>
<name>A0A3M7GST7_HORWE</name>
<feature type="region of interest" description="Disordered" evidence="4">
    <location>
        <begin position="443"/>
        <end position="480"/>
    </location>
</feature>
<proteinExistence type="inferred from homology"/>